<dbReference type="AlphaFoldDB" id="A0AAQ0EKS4"/>
<reference evidence="2" key="1">
    <citation type="journal article" date="2021" name="Front. Microbiol.">
        <title>Generation of Tetracycline and Rifamycin Resistant Chlamydia Suis Recombinants.</title>
        <authorList>
            <person name="Marti H."/>
            <person name="Bommana S."/>
            <person name="Read T.D."/>
            <person name="Pesch T."/>
            <person name="Prahauser B."/>
            <person name="Dean D."/>
            <person name="Borel N."/>
        </authorList>
    </citation>
    <scope>NUCLEOTIDE SEQUENCE</scope>
    <source>
        <strain evidence="2">208.1</strain>
    </source>
</reference>
<organism evidence="2 3">
    <name type="scientific">Chlamydia suis</name>
    <dbReference type="NCBI Taxonomy" id="83559"/>
    <lineage>
        <taxon>Bacteria</taxon>
        <taxon>Pseudomonadati</taxon>
        <taxon>Chlamydiota</taxon>
        <taxon>Chlamydiia</taxon>
        <taxon>Chlamydiales</taxon>
        <taxon>Chlamydiaceae</taxon>
        <taxon>Chlamydia/Chlamydophila group</taxon>
        <taxon>Chlamydia</taxon>
    </lineage>
</organism>
<evidence type="ECO:0000256" key="1">
    <source>
        <dbReference type="SAM" id="Phobius"/>
    </source>
</evidence>
<dbReference type="InterPro" id="IPR035117">
    <property type="entry name" value="IncD"/>
</dbReference>
<evidence type="ECO:0000313" key="3">
    <source>
        <dbReference type="Proteomes" id="UP000825134"/>
    </source>
</evidence>
<dbReference type="EMBL" id="CP063185">
    <property type="protein sequence ID" value="QYC74112.1"/>
    <property type="molecule type" value="Genomic_DNA"/>
</dbReference>
<evidence type="ECO:0000313" key="2">
    <source>
        <dbReference type="EMBL" id="QYC74112.1"/>
    </source>
</evidence>
<keyword evidence="1" id="KW-0812">Transmembrane</keyword>
<dbReference type="Pfam" id="PF17628">
    <property type="entry name" value="IncD"/>
    <property type="match status" value="1"/>
</dbReference>
<sequence>MVKICFSARSNQSERVSLLNRCLNLERSVPVSKRLITAALAAILAITLLIVAGLLFAGVILCPAPLIAAALFFGGGMFFLGSAFIGGMLTLETAARERLHRSQILAWNNLCCKTAKEGAKKQKQPEAL</sequence>
<gene>
    <name evidence="2" type="primary">incD</name>
    <name evidence="2" type="ORF">INQ84_03220</name>
</gene>
<name>A0AAQ0EKS4_9CHLA</name>
<protein>
    <submittedName>
        <fullName evidence="2">Inclusion membrane protein IncD</fullName>
    </submittedName>
</protein>
<feature type="transmembrane region" description="Helical" evidence="1">
    <location>
        <begin position="66"/>
        <end position="91"/>
    </location>
</feature>
<keyword evidence="1" id="KW-0472">Membrane</keyword>
<keyword evidence="1" id="KW-1133">Transmembrane helix</keyword>
<feature type="transmembrane region" description="Helical" evidence="1">
    <location>
        <begin position="35"/>
        <end position="60"/>
    </location>
</feature>
<dbReference type="Proteomes" id="UP000825134">
    <property type="component" value="Chromosome"/>
</dbReference>
<dbReference type="RefSeq" id="WP_080141393.1">
    <property type="nucleotide sequence ID" value="NZ_CP063064.1"/>
</dbReference>
<proteinExistence type="predicted"/>
<accession>A0AAQ0EKS4</accession>